<keyword evidence="2" id="KW-0732">Signal</keyword>
<proteinExistence type="predicted"/>
<gene>
    <name evidence="3" type="ORF">LMG3441_00863</name>
</gene>
<evidence type="ECO:0000256" key="2">
    <source>
        <dbReference type="SAM" id="SignalP"/>
    </source>
</evidence>
<dbReference type="Proteomes" id="UP000494269">
    <property type="component" value="Unassembled WGS sequence"/>
</dbReference>
<dbReference type="RefSeq" id="WP_175168927.1">
    <property type="nucleotide sequence ID" value="NZ_CADIJQ010000001.1"/>
</dbReference>
<feature type="signal peptide" evidence="2">
    <location>
        <begin position="1"/>
        <end position="26"/>
    </location>
</feature>
<organism evidence="3 4">
    <name type="scientific">Achromobacter kerstersii</name>
    <dbReference type="NCBI Taxonomy" id="1353890"/>
    <lineage>
        <taxon>Bacteria</taxon>
        <taxon>Pseudomonadati</taxon>
        <taxon>Pseudomonadota</taxon>
        <taxon>Betaproteobacteria</taxon>
        <taxon>Burkholderiales</taxon>
        <taxon>Alcaligenaceae</taxon>
        <taxon>Achromobacter</taxon>
    </lineage>
</organism>
<accession>A0A6S7AEQ9</accession>
<evidence type="ECO:0000313" key="4">
    <source>
        <dbReference type="Proteomes" id="UP000494269"/>
    </source>
</evidence>
<sequence length="139" mass="14372">MILHRSLFLAIVSIAIWGGFSSPAHAACSDKKILSMSDEGKSVKAIAKSCNMPVAKVRAVVESDDNNDDVAAASPSPSAAPLPRKLPSGAGLASCDCKGSIPYGEKAPELRCQSGVSIAMPCAGYCPPRGIAPWRQVCS</sequence>
<feature type="region of interest" description="Disordered" evidence="1">
    <location>
        <begin position="66"/>
        <end position="88"/>
    </location>
</feature>
<dbReference type="AlphaFoldDB" id="A0A6S7AEQ9"/>
<protein>
    <submittedName>
        <fullName evidence="3">Uncharacterized protein</fullName>
    </submittedName>
</protein>
<name>A0A6S7AEQ9_9BURK</name>
<feature type="chain" id="PRO_5028943219" evidence="2">
    <location>
        <begin position="27"/>
        <end position="139"/>
    </location>
</feature>
<evidence type="ECO:0000313" key="3">
    <source>
        <dbReference type="EMBL" id="CAB3666973.1"/>
    </source>
</evidence>
<reference evidence="3 4" key="1">
    <citation type="submission" date="2020-04" db="EMBL/GenBank/DDBJ databases">
        <authorList>
            <person name="De Canck E."/>
        </authorList>
    </citation>
    <scope>NUCLEOTIDE SEQUENCE [LARGE SCALE GENOMIC DNA]</scope>
    <source>
        <strain evidence="3 4">LMG 3441</strain>
    </source>
</reference>
<feature type="compositionally biased region" description="Low complexity" evidence="1">
    <location>
        <begin position="69"/>
        <end position="81"/>
    </location>
</feature>
<evidence type="ECO:0000256" key="1">
    <source>
        <dbReference type="SAM" id="MobiDB-lite"/>
    </source>
</evidence>
<keyword evidence="4" id="KW-1185">Reference proteome</keyword>
<dbReference type="EMBL" id="CADIJQ010000001">
    <property type="protein sequence ID" value="CAB3666973.1"/>
    <property type="molecule type" value="Genomic_DNA"/>
</dbReference>